<dbReference type="PANTHER" id="PTHR31104">
    <property type="entry name" value="PEPTIDE-N4-(N-ACETYL-BETA-GLUCOSAMINYL)ASPARAGINE AMIDASE A PROTEIN"/>
    <property type="match status" value="1"/>
</dbReference>
<keyword evidence="1" id="KW-0732">Signal</keyword>
<dbReference type="AlphaFoldDB" id="A0A443Q360"/>
<evidence type="ECO:0000259" key="2">
    <source>
        <dbReference type="Pfam" id="PF12222"/>
    </source>
</evidence>
<protein>
    <submittedName>
        <fullName evidence="3">Peptide-N4-N-acetyl-beta-glucosaminylasparagine amidase A-like protein isoform X1</fullName>
    </submittedName>
</protein>
<dbReference type="Pfam" id="PF12222">
    <property type="entry name" value="PNGaseA"/>
    <property type="match status" value="1"/>
</dbReference>
<keyword evidence="4" id="KW-1185">Reference proteome</keyword>
<dbReference type="Proteomes" id="UP000283530">
    <property type="component" value="Unassembled WGS sequence"/>
</dbReference>
<dbReference type="InterPro" id="IPR056948">
    <property type="entry name" value="PNGaseA_N"/>
</dbReference>
<sequence length="624" mass="69906">MASSLSLLWLLLLLLLLQNTPSSNANLHKTKLFKSLDFSLQHPPSTKPTNTTPMKFFEVSRPIKHPHTKPCSSLVLKYDFAATLSKPPVTAPYNPPTNCPSQNFSKIILQWKATCKGRQFDRIFGVWLGGAELLRSCTAEPTATGIFWNVEKDITRYSSLLKTPQTLSVYLGNIVDDTYTGIYHVEVWFHFYPEEEIHKDSRPKLANSGFGFDSHADLILPISRNPPLNDGLWFQVNNSTDSQTKEFEIPRNAYRAVLEVYVSFHGDDEFWFGNPPEDYVIANNLTDDPGNGPFREVIVSLDDKVVGAVWPFTVVYTGGINPLLWRPITGIGSFDLPSYDIEITPFLGEILDGKSHKFGFAVTNSLSVWFVDANLHLWLDGESEKTVGKLIKYISLPLSLSLVSNFEGLDGKFLTKANRTIYSVGWVKSSQGNITAATMQSFDFENSMVFEEDGNVQVVNQNIDAQYDVFSYEESSTHPSSPIYTQLSQTFPFYMHSKNVDQGNRSFSSFANVSLGFSEAQIRGAKIVSLVANNQSGQGQMIVKGNLVQKGLGSTQQDYNYFSTEGCYSRNVSSKNYTIIHDKQGKKCFQHLKPDSIFKFHQQLPLLARGALLASDMNKQEDGN</sequence>
<evidence type="ECO:0000313" key="4">
    <source>
        <dbReference type="Proteomes" id="UP000283530"/>
    </source>
</evidence>
<dbReference type="OrthoDB" id="339900at2759"/>
<dbReference type="STRING" id="337451.A0A443Q360"/>
<accession>A0A443Q360</accession>
<feature type="chain" id="PRO_5019334219" evidence="1">
    <location>
        <begin position="26"/>
        <end position="624"/>
    </location>
</feature>
<comment type="caution">
    <text evidence="3">The sequence shown here is derived from an EMBL/GenBank/DDBJ whole genome shotgun (WGS) entry which is preliminary data.</text>
</comment>
<feature type="signal peptide" evidence="1">
    <location>
        <begin position="1"/>
        <end position="25"/>
    </location>
</feature>
<proteinExistence type="predicted"/>
<name>A0A443Q360_9MAGN</name>
<dbReference type="EMBL" id="QPKB01000013">
    <property type="protein sequence ID" value="RWR97455.1"/>
    <property type="molecule type" value="Genomic_DNA"/>
</dbReference>
<gene>
    <name evidence="3" type="ORF">CKAN_02688900</name>
</gene>
<organism evidence="3 4">
    <name type="scientific">Cinnamomum micranthum f. kanehirae</name>
    <dbReference type="NCBI Taxonomy" id="337451"/>
    <lineage>
        <taxon>Eukaryota</taxon>
        <taxon>Viridiplantae</taxon>
        <taxon>Streptophyta</taxon>
        <taxon>Embryophyta</taxon>
        <taxon>Tracheophyta</taxon>
        <taxon>Spermatophyta</taxon>
        <taxon>Magnoliopsida</taxon>
        <taxon>Magnoliidae</taxon>
        <taxon>Laurales</taxon>
        <taxon>Lauraceae</taxon>
        <taxon>Cinnamomum</taxon>
    </lineage>
</organism>
<dbReference type="Pfam" id="PF25156">
    <property type="entry name" value="PNGase_A_C"/>
    <property type="match status" value="1"/>
</dbReference>
<reference evidence="3 4" key="1">
    <citation type="journal article" date="2019" name="Nat. Plants">
        <title>Stout camphor tree genome fills gaps in understanding of flowering plant genome evolution.</title>
        <authorList>
            <person name="Chaw S.M."/>
            <person name="Liu Y.C."/>
            <person name="Wu Y.W."/>
            <person name="Wang H.Y."/>
            <person name="Lin C.I."/>
            <person name="Wu C.S."/>
            <person name="Ke H.M."/>
            <person name="Chang L.Y."/>
            <person name="Hsu C.Y."/>
            <person name="Yang H.T."/>
            <person name="Sudianto E."/>
            <person name="Hsu M.H."/>
            <person name="Wu K.P."/>
            <person name="Wang L.N."/>
            <person name="Leebens-Mack J.H."/>
            <person name="Tsai I.J."/>
        </authorList>
    </citation>
    <scope>NUCLEOTIDE SEQUENCE [LARGE SCALE GENOMIC DNA]</scope>
    <source>
        <strain evidence="4">cv. Chaw 1501</strain>
        <tissue evidence="3">Young leaves</tissue>
    </source>
</reference>
<evidence type="ECO:0000256" key="1">
    <source>
        <dbReference type="SAM" id="SignalP"/>
    </source>
</evidence>
<feature type="domain" description="Peptide N-acetyl-beta-D-glucosaminyl asparaginase amidase A N-terminal" evidence="2">
    <location>
        <begin position="67"/>
        <end position="393"/>
    </location>
</feature>
<evidence type="ECO:0000313" key="3">
    <source>
        <dbReference type="EMBL" id="RWR97455.1"/>
    </source>
</evidence>
<dbReference type="InterPro" id="IPR021102">
    <property type="entry name" value="PNGase_A"/>
</dbReference>